<dbReference type="GO" id="GO:0048046">
    <property type="term" value="C:apoplast"/>
    <property type="evidence" value="ECO:0007669"/>
    <property type="project" value="UniProtKB-SubCell"/>
</dbReference>
<name>A0AA88WWA2_9ASTE</name>
<dbReference type="PANTHER" id="PTHR31238">
    <property type="entry name" value="GERMIN-LIKE PROTEIN SUBFAMILY 3 MEMBER 3"/>
    <property type="match status" value="1"/>
</dbReference>
<evidence type="ECO:0000256" key="7">
    <source>
        <dbReference type="PIRSR" id="PIRSR601929-1"/>
    </source>
</evidence>
<comment type="similarity">
    <text evidence="2 9">Belongs to the germin family.</text>
</comment>
<evidence type="ECO:0000256" key="2">
    <source>
        <dbReference type="ARBA" id="ARBA00007456"/>
    </source>
</evidence>
<dbReference type="InterPro" id="IPR014710">
    <property type="entry name" value="RmlC-like_jellyroll"/>
</dbReference>
<evidence type="ECO:0000313" key="11">
    <source>
        <dbReference type="EMBL" id="KAK3034927.1"/>
    </source>
</evidence>
<dbReference type="SUPFAM" id="SSF51182">
    <property type="entry name" value="RmlC-like cupins"/>
    <property type="match status" value="1"/>
</dbReference>
<dbReference type="InterPro" id="IPR006045">
    <property type="entry name" value="Cupin_1"/>
</dbReference>
<dbReference type="EMBL" id="JAVXUP010000187">
    <property type="protein sequence ID" value="KAK3034927.1"/>
    <property type="molecule type" value="Genomic_DNA"/>
</dbReference>
<feature type="binding site" evidence="7">
    <location>
        <position position="153"/>
    </location>
    <ligand>
        <name>oxalate</name>
        <dbReference type="ChEBI" id="CHEBI:30623"/>
    </ligand>
</feature>
<keyword evidence="12" id="KW-1185">Reference proteome</keyword>
<evidence type="ECO:0000256" key="9">
    <source>
        <dbReference type="RuleBase" id="RU366015"/>
    </source>
</evidence>
<protein>
    <recommendedName>
        <fullName evidence="9">Germin-like protein</fullName>
    </recommendedName>
</protein>
<organism evidence="11 12">
    <name type="scientific">Escallonia herrerae</name>
    <dbReference type="NCBI Taxonomy" id="1293975"/>
    <lineage>
        <taxon>Eukaryota</taxon>
        <taxon>Viridiplantae</taxon>
        <taxon>Streptophyta</taxon>
        <taxon>Embryophyta</taxon>
        <taxon>Tracheophyta</taxon>
        <taxon>Spermatophyta</taxon>
        <taxon>Magnoliopsida</taxon>
        <taxon>eudicotyledons</taxon>
        <taxon>Gunneridae</taxon>
        <taxon>Pentapetalae</taxon>
        <taxon>asterids</taxon>
        <taxon>campanulids</taxon>
        <taxon>Escalloniales</taxon>
        <taxon>Escalloniaceae</taxon>
        <taxon>Escallonia</taxon>
    </lineage>
</organism>
<dbReference type="InterPro" id="IPR011051">
    <property type="entry name" value="RmlC_Cupin_sf"/>
</dbReference>
<evidence type="ECO:0000256" key="4">
    <source>
        <dbReference type="ARBA" id="ARBA00022525"/>
    </source>
</evidence>
<evidence type="ECO:0000256" key="6">
    <source>
        <dbReference type="ARBA" id="ARBA00023211"/>
    </source>
</evidence>
<evidence type="ECO:0000256" key="1">
    <source>
        <dbReference type="ARBA" id="ARBA00004271"/>
    </source>
</evidence>
<sequence>MAIGSSDTKVMPRNRRKGENNDDLTDLSFTGLTSYWFVKYTAAGSPLSSIMAPKNAFSYVLAIVSASLYIASADPDILVDYIVPPNVTNVTADYFTFTGLRDVIGGAPPTDFTLTIVSMFEFPALNGQSVSYALLQFPPRSVNGPHSHPRGSEILILLLGRLDVFLVDTEFKLFTKTLEKGEMFLFPKGLIHYQYNSDPKNQAVALSAFGSANFGRVSVPQALFNTSVPNIILAKSFNTDEAAYYDGKDVP</sequence>
<reference evidence="11" key="1">
    <citation type="submission" date="2022-12" db="EMBL/GenBank/DDBJ databases">
        <title>Draft genome assemblies for two species of Escallonia (Escalloniales).</title>
        <authorList>
            <person name="Chanderbali A."/>
            <person name="Dervinis C."/>
            <person name="Anghel I."/>
            <person name="Soltis D."/>
            <person name="Soltis P."/>
            <person name="Zapata F."/>
        </authorList>
    </citation>
    <scope>NUCLEOTIDE SEQUENCE</scope>
    <source>
        <strain evidence="11">UCBG64.0493</strain>
        <tissue evidence="11">Leaf</tissue>
    </source>
</reference>
<feature type="binding site" evidence="8">
    <location>
        <position position="192"/>
    </location>
    <ligand>
        <name>Mn(2+)</name>
        <dbReference type="ChEBI" id="CHEBI:29035"/>
    </ligand>
</feature>
<accession>A0AA88WWA2</accession>
<feature type="binding site" evidence="8">
    <location>
        <position position="148"/>
    </location>
    <ligand>
        <name>Mn(2+)</name>
        <dbReference type="ChEBI" id="CHEBI:29035"/>
    </ligand>
</feature>
<comment type="subcellular location">
    <subcellularLocation>
        <location evidence="1 9">Secreted</location>
        <location evidence="1 9">Extracellular space</location>
        <location evidence="1 9">Apoplast</location>
    </subcellularLocation>
</comment>
<feature type="binding site" evidence="7">
    <location>
        <position position="143"/>
    </location>
    <ligand>
        <name>oxalate</name>
        <dbReference type="ChEBI" id="CHEBI:30623"/>
    </ligand>
</feature>
<keyword evidence="5 7" id="KW-0479">Metal-binding</keyword>
<feature type="domain" description="Cupin type-1" evidence="10">
    <location>
        <begin position="112"/>
        <end position="245"/>
    </location>
</feature>
<keyword evidence="3 9" id="KW-0052">Apoplast</keyword>
<comment type="caution">
    <text evidence="11">The sequence shown here is derived from an EMBL/GenBank/DDBJ whole genome shotgun (WGS) entry which is preliminary data.</text>
</comment>
<dbReference type="GO" id="GO:0030145">
    <property type="term" value="F:manganese ion binding"/>
    <property type="evidence" value="ECO:0007669"/>
    <property type="project" value="UniProtKB-UniRule"/>
</dbReference>
<dbReference type="Gene3D" id="2.60.120.10">
    <property type="entry name" value="Jelly Rolls"/>
    <property type="match status" value="1"/>
</dbReference>
<keyword evidence="6 7" id="KW-0464">Manganese</keyword>
<dbReference type="Proteomes" id="UP001188597">
    <property type="component" value="Unassembled WGS sequence"/>
</dbReference>
<dbReference type="SMART" id="SM00835">
    <property type="entry name" value="Cupin_1"/>
    <property type="match status" value="1"/>
</dbReference>
<evidence type="ECO:0000256" key="3">
    <source>
        <dbReference type="ARBA" id="ARBA00022523"/>
    </source>
</evidence>
<dbReference type="InterPro" id="IPR001929">
    <property type="entry name" value="Germin"/>
</dbReference>
<evidence type="ECO:0000313" key="12">
    <source>
        <dbReference type="Proteomes" id="UP001188597"/>
    </source>
</evidence>
<proteinExistence type="inferred from homology"/>
<evidence type="ECO:0000259" key="10">
    <source>
        <dbReference type="SMART" id="SM00835"/>
    </source>
</evidence>
<dbReference type="AlphaFoldDB" id="A0AA88WWA2"/>
<feature type="binding site" evidence="8">
    <location>
        <position position="146"/>
    </location>
    <ligand>
        <name>Mn(2+)</name>
        <dbReference type="ChEBI" id="CHEBI:29035"/>
    </ligand>
</feature>
<feature type="binding site" evidence="7">
    <location>
        <position position="148"/>
    </location>
    <ligand>
        <name>oxalate</name>
        <dbReference type="ChEBI" id="CHEBI:30623"/>
    </ligand>
</feature>
<evidence type="ECO:0000256" key="8">
    <source>
        <dbReference type="PIRSR" id="PIRSR601929-2"/>
    </source>
</evidence>
<dbReference type="CDD" id="cd02241">
    <property type="entry name" value="cupin_OxOx"/>
    <property type="match status" value="1"/>
</dbReference>
<gene>
    <name evidence="11" type="ORF">RJ639_032327</name>
</gene>
<evidence type="ECO:0000256" key="5">
    <source>
        <dbReference type="ARBA" id="ARBA00022723"/>
    </source>
</evidence>
<feature type="binding site" evidence="8">
    <location>
        <position position="153"/>
    </location>
    <ligand>
        <name>Mn(2+)</name>
        <dbReference type="ChEBI" id="CHEBI:29035"/>
    </ligand>
</feature>
<dbReference type="PRINTS" id="PR00325">
    <property type="entry name" value="GERMIN"/>
</dbReference>
<dbReference type="Pfam" id="PF00190">
    <property type="entry name" value="Cupin_1"/>
    <property type="match status" value="1"/>
</dbReference>
<keyword evidence="4 9" id="KW-0964">Secreted</keyword>